<name>A0A183FQJ8_HELPZ</name>
<accession>A0A183FQJ8</accession>
<gene>
    <name evidence="1" type="ORF">HPBE_LOCUS10014</name>
</gene>
<reference evidence="3" key="2">
    <citation type="submission" date="2019-09" db="UniProtKB">
        <authorList>
            <consortium name="WormBaseParasite"/>
        </authorList>
    </citation>
    <scope>IDENTIFICATION</scope>
</reference>
<dbReference type="AlphaFoldDB" id="A0A183FQJ8"/>
<sequence>MALNLASAVEFELLQCELVQGEILQKEFLQRVRERCVDELHPQHELLPKVWLSSAADFPSRIYAVELVFPQLVVDVAFA</sequence>
<dbReference type="WBParaSite" id="HPBE_0001001301-mRNA-1">
    <property type="protein sequence ID" value="HPBE_0001001301-mRNA-1"/>
    <property type="gene ID" value="HPBE_0001001301"/>
</dbReference>
<protein>
    <submittedName>
        <fullName evidence="3">EAL domain-containing protein</fullName>
    </submittedName>
</protein>
<organism evidence="2 3">
    <name type="scientific">Heligmosomoides polygyrus</name>
    <name type="common">Parasitic roundworm</name>
    <dbReference type="NCBI Taxonomy" id="6339"/>
    <lineage>
        <taxon>Eukaryota</taxon>
        <taxon>Metazoa</taxon>
        <taxon>Ecdysozoa</taxon>
        <taxon>Nematoda</taxon>
        <taxon>Chromadorea</taxon>
        <taxon>Rhabditida</taxon>
        <taxon>Rhabditina</taxon>
        <taxon>Rhabditomorpha</taxon>
        <taxon>Strongyloidea</taxon>
        <taxon>Heligmosomidae</taxon>
        <taxon>Heligmosomoides</taxon>
    </lineage>
</organism>
<proteinExistence type="predicted"/>
<accession>A0A3P7Y6J2</accession>
<dbReference type="Proteomes" id="UP000050761">
    <property type="component" value="Unassembled WGS sequence"/>
</dbReference>
<keyword evidence="2" id="KW-1185">Reference proteome</keyword>
<evidence type="ECO:0000313" key="1">
    <source>
        <dbReference type="EMBL" id="VDO83236.1"/>
    </source>
</evidence>
<reference evidence="1 2" key="1">
    <citation type="submission" date="2018-11" db="EMBL/GenBank/DDBJ databases">
        <authorList>
            <consortium name="Pathogen Informatics"/>
        </authorList>
    </citation>
    <scope>NUCLEOTIDE SEQUENCE [LARGE SCALE GENOMIC DNA]</scope>
</reference>
<evidence type="ECO:0000313" key="2">
    <source>
        <dbReference type="Proteomes" id="UP000050761"/>
    </source>
</evidence>
<dbReference type="EMBL" id="UZAH01026621">
    <property type="protein sequence ID" value="VDO83236.1"/>
    <property type="molecule type" value="Genomic_DNA"/>
</dbReference>
<evidence type="ECO:0000313" key="3">
    <source>
        <dbReference type="WBParaSite" id="HPBE_0001001301-mRNA-1"/>
    </source>
</evidence>